<feature type="region of interest" description="Disordered" evidence="6">
    <location>
        <begin position="379"/>
        <end position="399"/>
    </location>
</feature>
<comment type="cofactor">
    <cofactor evidence="2">
        <name>Mg(2+)</name>
        <dbReference type="ChEBI" id="CHEBI:18420"/>
    </cofactor>
</comment>
<dbReference type="EC" id="3.1.3.4" evidence="4"/>
<dbReference type="PANTHER" id="PTHR12181">
    <property type="entry name" value="LIPIN"/>
    <property type="match status" value="1"/>
</dbReference>
<feature type="compositionally biased region" description="Basic residues" evidence="6">
    <location>
        <begin position="149"/>
        <end position="162"/>
    </location>
</feature>
<feature type="region of interest" description="Disordered" evidence="6">
    <location>
        <begin position="126"/>
        <end position="173"/>
    </location>
</feature>
<evidence type="ECO:0000256" key="6">
    <source>
        <dbReference type="SAM" id="MobiDB-lite"/>
    </source>
</evidence>
<dbReference type="Pfam" id="PF16876">
    <property type="entry name" value="Lipin_mid"/>
    <property type="match status" value="1"/>
</dbReference>
<reference evidence="8" key="1">
    <citation type="submission" date="2025-08" db="UniProtKB">
        <authorList>
            <consortium name="Ensembl"/>
        </authorList>
    </citation>
    <scope>IDENTIFICATION</scope>
</reference>
<evidence type="ECO:0000256" key="4">
    <source>
        <dbReference type="ARBA" id="ARBA00012638"/>
    </source>
</evidence>
<evidence type="ECO:0000256" key="5">
    <source>
        <dbReference type="ARBA" id="ARBA00022801"/>
    </source>
</evidence>
<keyword evidence="9" id="KW-1185">Reference proteome</keyword>
<evidence type="ECO:0000256" key="1">
    <source>
        <dbReference type="ARBA" id="ARBA00001180"/>
    </source>
</evidence>
<evidence type="ECO:0000256" key="2">
    <source>
        <dbReference type="ARBA" id="ARBA00001946"/>
    </source>
</evidence>
<dbReference type="Proteomes" id="UP000261640">
    <property type="component" value="Unplaced"/>
</dbReference>
<dbReference type="GO" id="GO:0032869">
    <property type="term" value="P:cellular response to insulin stimulus"/>
    <property type="evidence" value="ECO:0007669"/>
    <property type="project" value="TreeGrafter"/>
</dbReference>
<dbReference type="SMART" id="SM00775">
    <property type="entry name" value="LNS2"/>
    <property type="match status" value="1"/>
</dbReference>
<dbReference type="GO" id="GO:0019432">
    <property type="term" value="P:triglyceride biosynthetic process"/>
    <property type="evidence" value="ECO:0007669"/>
    <property type="project" value="TreeGrafter"/>
</dbReference>
<comment type="catalytic activity">
    <reaction evidence="1">
        <text>a 1,2-diacyl-sn-glycero-3-phosphate + H2O = a 1,2-diacyl-sn-glycerol + phosphate</text>
        <dbReference type="Rhea" id="RHEA:27429"/>
        <dbReference type="ChEBI" id="CHEBI:15377"/>
        <dbReference type="ChEBI" id="CHEBI:17815"/>
        <dbReference type="ChEBI" id="CHEBI:43474"/>
        <dbReference type="ChEBI" id="CHEBI:58608"/>
        <dbReference type="EC" id="3.1.3.4"/>
    </reaction>
    <physiologicalReaction direction="left-to-right" evidence="1">
        <dbReference type="Rhea" id="RHEA:27430"/>
    </physiologicalReaction>
</comment>
<dbReference type="GeneTree" id="ENSGT00940000156313"/>
<dbReference type="InterPro" id="IPR013209">
    <property type="entry name" value="LNS2"/>
</dbReference>
<keyword evidence="5" id="KW-0378">Hydrolase</keyword>
<evidence type="ECO:0000313" key="9">
    <source>
        <dbReference type="Proteomes" id="UP000261640"/>
    </source>
</evidence>
<dbReference type="GO" id="GO:0005634">
    <property type="term" value="C:nucleus"/>
    <property type="evidence" value="ECO:0007669"/>
    <property type="project" value="TreeGrafter"/>
</dbReference>
<accession>A0A7N8WUE5</accession>
<dbReference type="InterPro" id="IPR031315">
    <property type="entry name" value="LNS2/PITP"/>
</dbReference>
<feature type="domain" description="LNS2/PITP" evidence="7">
    <location>
        <begin position="468"/>
        <end position="624"/>
    </location>
</feature>
<comment type="similarity">
    <text evidence="3">Belongs to the lipin family.</text>
</comment>
<sequence>MNYVGQLAGQVLVTVKELYKGINQATLSGCIDVVVVRQRDGTYHCSPFHVRFGKLGVLRSKEKVIDIEVNGEPVDLHMKLGDNGEAFFVQEAEQQNQIVPAHLATSPIPTESHLLWISEVEHRAPKDVEDDPADPEDPPEPPAPSTMTTKKKKRRKKKHKGDPRREDTGQNEDIFEMDLSSDEETATHIFILLNAGVPKRSQHQGPEDIYLDDLNVLEPDVAARYFPKRLDYSEAATKHWMDSEMHSGSQSPQSVGSAAADSGTECLSDSASDLPDVTLSLCGGLTENAEISKERFMEHIITYHEFAENPAIIDNPNLVVKIGNRYYNWTLAAPLILSLQAFQKNLPKATEELWVKEKMPKKSGRWWFWRKRADSTIKQVPKAGDTSSDEEAKEVSAASCQERLQPIDGQHHPSPHTYRKSLRLSSDQIASLKLKEGPNDVTFSITTQYQGTCRCEGTIYLWNWDDKVIISDIDGTITKSDVFGQILPQLGKDWTHQGIAKLYHSVAQNGYKFLYCSARAIGMADMTRGYLQWVNDGGTILPRGPLMLSPSSLFSAFHREVIEKKPEIFKIECLTDIKNLFQHNKQPFYAAFGNRANDVFAYKEVGVPVCRIFTVNPKGELIQEQTKGNKSSYGRLSELVEHVFPLLSKEQNEAFVMPEYSSFCYWRQPIPDINPDELL</sequence>
<evidence type="ECO:0000259" key="7">
    <source>
        <dbReference type="SMART" id="SM00775"/>
    </source>
</evidence>
<dbReference type="Pfam" id="PF08235">
    <property type="entry name" value="LNS2"/>
    <property type="match status" value="1"/>
</dbReference>
<dbReference type="GO" id="GO:0045944">
    <property type="term" value="P:positive regulation of transcription by RNA polymerase II"/>
    <property type="evidence" value="ECO:0007669"/>
    <property type="project" value="TreeGrafter"/>
</dbReference>
<dbReference type="AlphaFoldDB" id="A0A7N8WUE5"/>
<name>A0A7N8WUE5_9TELE</name>
<dbReference type="GO" id="GO:0005789">
    <property type="term" value="C:endoplasmic reticulum membrane"/>
    <property type="evidence" value="ECO:0007669"/>
    <property type="project" value="TreeGrafter"/>
</dbReference>
<dbReference type="SUPFAM" id="SSF56784">
    <property type="entry name" value="HAD-like"/>
    <property type="match status" value="1"/>
</dbReference>
<feature type="compositionally biased region" description="Polar residues" evidence="6">
    <location>
        <begin position="246"/>
        <end position="256"/>
    </location>
</feature>
<protein>
    <recommendedName>
        <fullName evidence="4">phosphatidate phosphatase</fullName>
        <ecNumber evidence="4">3.1.3.4</ecNumber>
    </recommendedName>
</protein>
<dbReference type="InterPro" id="IPR036412">
    <property type="entry name" value="HAD-like_sf"/>
</dbReference>
<dbReference type="InterPro" id="IPR023214">
    <property type="entry name" value="HAD_sf"/>
</dbReference>
<feature type="compositionally biased region" description="Acidic residues" evidence="6">
    <location>
        <begin position="128"/>
        <end position="139"/>
    </location>
</feature>
<dbReference type="Pfam" id="PF04571">
    <property type="entry name" value="Lipin_N"/>
    <property type="match status" value="1"/>
</dbReference>
<dbReference type="GO" id="GO:0009062">
    <property type="term" value="P:fatty acid catabolic process"/>
    <property type="evidence" value="ECO:0007669"/>
    <property type="project" value="TreeGrafter"/>
</dbReference>
<reference evidence="8" key="2">
    <citation type="submission" date="2025-09" db="UniProtKB">
        <authorList>
            <consortium name="Ensembl"/>
        </authorList>
    </citation>
    <scope>IDENTIFICATION</scope>
</reference>
<dbReference type="InterPro" id="IPR026058">
    <property type="entry name" value="LIPIN"/>
</dbReference>
<dbReference type="PANTHER" id="PTHR12181:SF11">
    <property type="entry name" value="PHOSPHATIDATE PHOSPHATASE LPIN2"/>
    <property type="match status" value="1"/>
</dbReference>
<dbReference type="InterPro" id="IPR007651">
    <property type="entry name" value="Lipin_N"/>
</dbReference>
<dbReference type="GO" id="GO:0005829">
    <property type="term" value="C:cytosol"/>
    <property type="evidence" value="ECO:0007669"/>
    <property type="project" value="TreeGrafter"/>
</dbReference>
<evidence type="ECO:0000313" key="8">
    <source>
        <dbReference type="Ensembl" id="ENSMAMP00000042610.1"/>
    </source>
</evidence>
<dbReference type="Ensembl" id="ENSMAMT00000054312.1">
    <property type="protein sequence ID" value="ENSMAMP00000042610.1"/>
    <property type="gene ID" value="ENSMAMG00000000709.2"/>
</dbReference>
<organism evidence="8 9">
    <name type="scientific">Mastacembelus armatus</name>
    <name type="common">zig-zag eel</name>
    <dbReference type="NCBI Taxonomy" id="205130"/>
    <lineage>
        <taxon>Eukaryota</taxon>
        <taxon>Metazoa</taxon>
        <taxon>Chordata</taxon>
        <taxon>Craniata</taxon>
        <taxon>Vertebrata</taxon>
        <taxon>Euteleostomi</taxon>
        <taxon>Actinopterygii</taxon>
        <taxon>Neopterygii</taxon>
        <taxon>Teleostei</taxon>
        <taxon>Neoteleostei</taxon>
        <taxon>Acanthomorphata</taxon>
        <taxon>Anabantaria</taxon>
        <taxon>Synbranchiformes</taxon>
        <taxon>Mastacembelidae</taxon>
        <taxon>Mastacembelus</taxon>
    </lineage>
</organism>
<feature type="region of interest" description="Disordered" evidence="6">
    <location>
        <begin position="242"/>
        <end position="267"/>
    </location>
</feature>
<proteinExistence type="inferred from homology"/>
<dbReference type="Gene3D" id="3.40.50.1000">
    <property type="entry name" value="HAD superfamily/HAD-like"/>
    <property type="match status" value="1"/>
</dbReference>
<dbReference type="GO" id="GO:0008195">
    <property type="term" value="F:phosphatidate phosphatase activity"/>
    <property type="evidence" value="ECO:0007669"/>
    <property type="project" value="UniProtKB-EC"/>
</dbReference>
<dbReference type="GO" id="GO:0003713">
    <property type="term" value="F:transcription coactivator activity"/>
    <property type="evidence" value="ECO:0007669"/>
    <property type="project" value="TreeGrafter"/>
</dbReference>
<evidence type="ECO:0000256" key="3">
    <source>
        <dbReference type="ARBA" id="ARBA00005476"/>
    </source>
</evidence>
<dbReference type="InterPro" id="IPR031703">
    <property type="entry name" value="Lipin_mid"/>
</dbReference>